<dbReference type="Proteomes" id="UP000092498">
    <property type="component" value="Chromosome"/>
</dbReference>
<feature type="signal peptide" evidence="7">
    <location>
        <begin position="1"/>
        <end position="24"/>
    </location>
</feature>
<dbReference type="PANTHER" id="PTHR12147">
    <property type="entry name" value="METALLOPEPTIDASE M28 FAMILY MEMBER"/>
    <property type="match status" value="1"/>
</dbReference>
<evidence type="ECO:0000256" key="5">
    <source>
        <dbReference type="ARBA" id="ARBA00022801"/>
    </source>
</evidence>
<dbReference type="InParanoid" id="A0A1B1AM85"/>
<dbReference type="OrthoDB" id="9778250at2"/>
<dbReference type="Gene3D" id="3.40.630.10">
    <property type="entry name" value="Zn peptidases"/>
    <property type="match status" value="1"/>
</dbReference>
<dbReference type="InterPro" id="IPR046450">
    <property type="entry name" value="PA_dom_sf"/>
</dbReference>
<dbReference type="RefSeq" id="WP_066774065.1">
    <property type="nucleotide sequence ID" value="NZ_CP013244.1"/>
</dbReference>
<keyword evidence="6" id="KW-0862">Zinc</keyword>
<feature type="chain" id="PRO_5008519029" description="Peptidase M28 domain-containing protein" evidence="7">
    <location>
        <begin position="25"/>
        <end position="558"/>
    </location>
</feature>
<reference evidence="9 10" key="1">
    <citation type="submission" date="2015-11" db="EMBL/GenBank/DDBJ databases">
        <title>Whole-Genome Sequence of Candidatus Oderbacter manganicum from the National Park Lower Oder Valley, Germany.</title>
        <authorList>
            <person name="Braun B."/>
            <person name="Liere K."/>
            <person name="Szewzyk U."/>
        </authorList>
    </citation>
    <scope>NUCLEOTIDE SEQUENCE [LARGE SCALE GENOMIC DNA]</scope>
    <source>
        <strain evidence="9 10">OTSz_A_272</strain>
    </source>
</reference>
<dbReference type="Pfam" id="PF04389">
    <property type="entry name" value="Peptidase_M28"/>
    <property type="match status" value="1"/>
</dbReference>
<protein>
    <recommendedName>
        <fullName evidence="8">Peptidase M28 domain-containing protein</fullName>
    </recommendedName>
</protein>
<evidence type="ECO:0000256" key="3">
    <source>
        <dbReference type="ARBA" id="ARBA00022723"/>
    </source>
</evidence>
<keyword evidence="3" id="KW-0479">Metal-binding</keyword>
<evidence type="ECO:0000259" key="8">
    <source>
        <dbReference type="Pfam" id="PF04389"/>
    </source>
</evidence>
<organism evidence="9 10">
    <name type="scientific">Candidatus Viadribacter manganicus</name>
    <dbReference type="NCBI Taxonomy" id="1759059"/>
    <lineage>
        <taxon>Bacteria</taxon>
        <taxon>Pseudomonadati</taxon>
        <taxon>Pseudomonadota</taxon>
        <taxon>Alphaproteobacteria</taxon>
        <taxon>Hyphomonadales</taxon>
        <taxon>Hyphomonadaceae</taxon>
        <taxon>Candidatus Viadribacter</taxon>
    </lineage>
</organism>
<evidence type="ECO:0000256" key="2">
    <source>
        <dbReference type="ARBA" id="ARBA00022670"/>
    </source>
</evidence>
<dbReference type="SUPFAM" id="SSF53187">
    <property type="entry name" value="Zn-dependent exopeptidases"/>
    <property type="match status" value="1"/>
</dbReference>
<keyword evidence="10" id="KW-1185">Reference proteome</keyword>
<keyword evidence="1" id="KW-0031">Aminopeptidase</keyword>
<dbReference type="PANTHER" id="PTHR12147:SF56">
    <property type="entry name" value="AMINOPEPTIDASE YDR415C-RELATED"/>
    <property type="match status" value="1"/>
</dbReference>
<evidence type="ECO:0000256" key="1">
    <source>
        <dbReference type="ARBA" id="ARBA00022438"/>
    </source>
</evidence>
<dbReference type="GO" id="GO:0008235">
    <property type="term" value="F:metalloexopeptidase activity"/>
    <property type="evidence" value="ECO:0007669"/>
    <property type="project" value="InterPro"/>
</dbReference>
<keyword evidence="2" id="KW-0645">Protease</keyword>
<dbReference type="InterPro" id="IPR045175">
    <property type="entry name" value="M28_fam"/>
</dbReference>
<evidence type="ECO:0000256" key="4">
    <source>
        <dbReference type="ARBA" id="ARBA00022729"/>
    </source>
</evidence>
<dbReference type="AlphaFoldDB" id="A0A1B1AM85"/>
<dbReference type="EMBL" id="CP013244">
    <property type="protein sequence ID" value="ANP47687.1"/>
    <property type="molecule type" value="Genomic_DNA"/>
</dbReference>
<evidence type="ECO:0000313" key="9">
    <source>
        <dbReference type="EMBL" id="ANP47687.1"/>
    </source>
</evidence>
<proteinExistence type="predicted"/>
<evidence type="ECO:0000256" key="7">
    <source>
        <dbReference type="SAM" id="SignalP"/>
    </source>
</evidence>
<gene>
    <name evidence="9" type="ORF">ATE48_18155</name>
</gene>
<keyword evidence="5" id="KW-0378">Hydrolase</keyword>
<dbReference type="KEGG" id="cbot:ATE48_18155"/>
<keyword evidence="4 7" id="KW-0732">Signal</keyword>
<dbReference type="STRING" id="1759059.ATE48_18155"/>
<dbReference type="CDD" id="cd04821">
    <property type="entry name" value="PA_M28_1_2"/>
    <property type="match status" value="1"/>
</dbReference>
<dbReference type="GO" id="GO:0046872">
    <property type="term" value="F:metal ion binding"/>
    <property type="evidence" value="ECO:0007669"/>
    <property type="project" value="UniProtKB-KW"/>
</dbReference>
<dbReference type="PROSITE" id="PS51257">
    <property type="entry name" value="PROKAR_LIPOPROTEIN"/>
    <property type="match status" value="1"/>
</dbReference>
<sequence>MNLRHILSAGVIALAACATSDQSAAPTTDIAAFRHAPLSAEALIEHVRVLGSDEFEGRAPGTNGERLTIEYLQRAYAAAGLQPGVVLANGERSWVQETPLVAATLTNTPTLTLSGTDGERTYAYATQFSAWTRRLDPTVDIANAPLVFVGYGIHAPELGWNDYEGVDMRGKIAVILINDPDFETGDDRGFGGRAMTYYGRWTYKFEEAGRQGAAGAIIIHETAPAAYPWAVIQSSTGSARWDIVRADRGASRAGFEGWINNEVAMETFRRARLDFNELKSRAQRPGFRAVRMNLTGSLHLETRAEERTTYNVVGVLPGTERPNETIIYTAHWDHLGHCPPVDGDDICNGAFDNATGTSALIELARRFHAQGPTDRTVAFIALTAEEQGLLGALYYMQHPLFAPRDTVAAINMDGINAFGRTHEIEVRGFGQSEMDDLLTTAIQAQGRRVAPDSSPEAGYYYRSDHLHFAQLGIPVLYTSRGIDMLDGGIERGRALSQAYVANVYHKPADEVTDAWDMSGGAEDLEALYAVGHRLADGNEWPQWRANSEFRAAREASRR</sequence>
<accession>A0A1B1AM85</accession>
<evidence type="ECO:0000256" key="6">
    <source>
        <dbReference type="ARBA" id="ARBA00022833"/>
    </source>
</evidence>
<feature type="domain" description="Peptidase M28" evidence="8">
    <location>
        <begin position="311"/>
        <end position="512"/>
    </location>
</feature>
<dbReference type="GO" id="GO:0006508">
    <property type="term" value="P:proteolysis"/>
    <property type="evidence" value="ECO:0007669"/>
    <property type="project" value="UniProtKB-KW"/>
</dbReference>
<dbReference type="Gene3D" id="3.50.30.30">
    <property type="match status" value="1"/>
</dbReference>
<name>A0A1B1AM85_9PROT</name>
<dbReference type="GO" id="GO:0004177">
    <property type="term" value="F:aminopeptidase activity"/>
    <property type="evidence" value="ECO:0007669"/>
    <property type="project" value="UniProtKB-KW"/>
</dbReference>
<evidence type="ECO:0000313" key="10">
    <source>
        <dbReference type="Proteomes" id="UP000092498"/>
    </source>
</evidence>
<dbReference type="SUPFAM" id="SSF52025">
    <property type="entry name" value="PA domain"/>
    <property type="match status" value="1"/>
</dbReference>
<dbReference type="InterPro" id="IPR007484">
    <property type="entry name" value="Peptidase_M28"/>
</dbReference>